<feature type="compositionally biased region" description="Gly residues" evidence="1">
    <location>
        <begin position="1"/>
        <end position="11"/>
    </location>
</feature>
<evidence type="ECO:0000313" key="2">
    <source>
        <dbReference type="EMBL" id="RCN51789.1"/>
    </source>
</evidence>
<keyword evidence="3" id="KW-1185">Reference proteome</keyword>
<reference evidence="2 3" key="1">
    <citation type="submission" date="2014-10" db="EMBL/GenBank/DDBJ databases">
        <title>Draft genome of the hookworm Ancylostoma caninum.</title>
        <authorList>
            <person name="Mitreva M."/>
        </authorList>
    </citation>
    <scope>NUCLEOTIDE SEQUENCE [LARGE SCALE GENOMIC DNA]</scope>
    <source>
        <strain evidence="2 3">Baltimore</strain>
    </source>
</reference>
<sequence>MRTLIGGGGLSDPGESKPETDAASENIGGETEQIDTDQSPEDAMVTNEITTMQERMKNGGFRPDEINARITLDRLKDDNGQLYFSSGRFGAVFLLPGSTVPQTPDVAKDLDEAPSQSG</sequence>
<organism evidence="2 3">
    <name type="scientific">Ancylostoma caninum</name>
    <name type="common">Dog hookworm</name>
    <dbReference type="NCBI Taxonomy" id="29170"/>
    <lineage>
        <taxon>Eukaryota</taxon>
        <taxon>Metazoa</taxon>
        <taxon>Ecdysozoa</taxon>
        <taxon>Nematoda</taxon>
        <taxon>Chromadorea</taxon>
        <taxon>Rhabditida</taxon>
        <taxon>Rhabditina</taxon>
        <taxon>Rhabditomorpha</taxon>
        <taxon>Strongyloidea</taxon>
        <taxon>Ancylostomatidae</taxon>
        <taxon>Ancylostomatinae</taxon>
        <taxon>Ancylostoma</taxon>
    </lineage>
</organism>
<feature type="region of interest" description="Disordered" evidence="1">
    <location>
        <begin position="99"/>
        <end position="118"/>
    </location>
</feature>
<name>A0A368H851_ANCCA</name>
<gene>
    <name evidence="2" type="ORF">ANCCAN_02149</name>
</gene>
<feature type="region of interest" description="Disordered" evidence="1">
    <location>
        <begin position="1"/>
        <end position="41"/>
    </location>
</feature>
<evidence type="ECO:0000313" key="3">
    <source>
        <dbReference type="Proteomes" id="UP000252519"/>
    </source>
</evidence>
<dbReference type="EMBL" id="JOJR01000011">
    <property type="protein sequence ID" value="RCN51789.1"/>
    <property type="molecule type" value="Genomic_DNA"/>
</dbReference>
<dbReference type="Proteomes" id="UP000252519">
    <property type="component" value="Unassembled WGS sequence"/>
</dbReference>
<evidence type="ECO:0000256" key="1">
    <source>
        <dbReference type="SAM" id="MobiDB-lite"/>
    </source>
</evidence>
<comment type="caution">
    <text evidence="2">The sequence shown here is derived from an EMBL/GenBank/DDBJ whole genome shotgun (WGS) entry which is preliminary data.</text>
</comment>
<accession>A0A368H851</accession>
<dbReference type="OrthoDB" id="5871529at2759"/>
<dbReference type="AlphaFoldDB" id="A0A368H851"/>
<protein>
    <submittedName>
        <fullName evidence="2">Uncharacterized protein</fullName>
    </submittedName>
</protein>
<proteinExistence type="predicted"/>